<feature type="compositionally biased region" description="Basic and acidic residues" evidence="1">
    <location>
        <begin position="27"/>
        <end position="38"/>
    </location>
</feature>
<dbReference type="GO" id="GO:0016740">
    <property type="term" value="F:transferase activity"/>
    <property type="evidence" value="ECO:0007669"/>
    <property type="project" value="UniProtKB-KW"/>
</dbReference>
<evidence type="ECO:0000313" key="4">
    <source>
        <dbReference type="Proteomes" id="UP000030765"/>
    </source>
</evidence>
<dbReference type="EMBL" id="KE525017">
    <property type="protein sequence ID" value="KFB40461.1"/>
    <property type="molecule type" value="Genomic_DNA"/>
</dbReference>
<accession>A0A084VR67</accession>
<dbReference type="Proteomes" id="UP000030765">
    <property type="component" value="Unassembled WGS sequence"/>
</dbReference>
<sequence length="106" mass="11736">MDFNPTPKSISNGKPNVVSTFVGGEASGRRANRDDRDSPPPSLLRGVMFVARFSQSQWTPAVRKYGKGRRRVERVYAGKKESESEANKTVRGDSQLSSIDHLPCVK</sequence>
<protein>
    <submittedName>
        <fullName evidence="2 3">Polyribonucleotide nucleotidyltransferase</fullName>
    </submittedName>
</protein>
<keyword evidence="4" id="KW-1185">Reference proteome</keyword>
<dbReference type="EMBL" id="ATLV01015478">
    <property type="status" value="NOT_ANNOTATED_CDS"/>
    <property type="molecule type" value="Genomic_DNA"/>
</dbReference>
<evidence type="ECO:0000313" key="2">
    <source>
        <dbReference type="EMBL" id="KFB40461.1"/>
    </source>
</evidence>
<dbReference type="AlphaFoldDB" id="A0A084VR67"/>
<feature type="compositionally biased region" description="Polar residues" evidence="1">
    <location>
        <begin position="1"/>
        <end position="19"/>
    </location>
</feature>
<proteinExistence type="predicted"/>
<gene>
    <name evidence="2" type="ORF">ZHAS_00007953</name>
</gene>
<evidence type="ECO:0000313" key="3">
    <source>
        <dbReference type="EnsemblMetazoa" id="ASIC007953-PA"/>
    </source>
</evidence>
<dbReference type="VEuPathDB" id="VectorBase:ASIC007953"/>
<feature type="region of interest" description="Disordered" evidence="1">
    <location>
        <begin position="75"/>
        <end position="106"/>
    </location>
</feature>
<name>A0A084VR67_ANOSI</name>
<dbReference type="EnsemblMetazoa" id="ASIC007953-RA">
    <property type="protein sequence ID" value="ASIC007953-PA"/>
    <property type="gene ID" value="ASIC007953"/>
</dbReference>
<feature type="compositionally biased region" description="Basic and acidic residues" evidence="1">
    <location>
        <begin position="75"/>
        <end position="91"/>
    </location>
</feature>
<organism evidence="2">
    <name type="scientific">Anopheles sinensis</name>
    <name type="common">Mosquito</name>
    <dbReference type="NCBI Taxonomy" id="74873"/>
    <lineage>
        <taxon>Eukaryota</taxon>
        <taxon>Metazoa</taxon>
        <taxon>Ecdysozoa</taxon>
        <taxon>Arthropoda</taxon>
        <taxon>Hexapoda</taxon>
        <taxon>Insecta</taxon>
        <taxon>Pterygota</taxon>
        <taxon>Neoptera</taxon>
        <taxon>Endopterygota</taxon>
        <taxon>Diptera</taxon>
        <taxon>Nematocera</taxon>
        <taxon>Culicoidea</taxon>
        <taxon>Culicidae</taxon>
        <taxon>Anophelinae</taxon>
        <taxon>Anopheles</taxon>
    </lineage>
</organism>
<evidence type="ECO:0000256" key="1">
    <source>
        <dbReference type="SAM" id="MobiDB-lite"/>
    </source>
</evidence>
<feature type="region of interest" description="Disordered" evidence="1">
    <location>
        <begin position="1"/>
        <end position="43"/>
    </location>
</feature>
<reference evidence="3" key="2">
    <citation type="submission" date="2020-05" db="UniProtKB">
        <authorList>
            <consortium name="EnsemblMetazoa"/>
        </authorList>
    </citation>
    <scope>IDENTIFICATION</scope>
</reference>
<keyword evidence="2" id="KW-0808">Transferase</keyword>
<reference evidence="2 4" key="1">
    <citation type="journal article" date="2014" name="BMC Genomics">
        <title>Genome sequence of Anopheles sinensis provides insight into genetics basis of mosquito competence for malaria parasites.</title>
        <authorList>
            <person name="Zhou D."/>
            <person name="Zhang D."/>
            <person name="Ding G."/>
            <person name="Shi L."/>
            <person name="Hou Q."/>
            <person name="Ye Y."/>
            <person name="Xu Y."/>
            <person name="Zhou H."/>
            <person name="Xiong C."/>
            <person name="Li S."/>
            <person name="Yu J."/>
            <person name="Hong S."/>
            <person name="Yu X."/>
            <person name="Zou P."/>
            <person name="Chen C."/>
            <person name="Chang X."/>
            <person name="Wang W."/>
            <person name="Lv Y."/>
            <person name="Sun Y."/>
            <person name="Ma L."/>
            <person name="Shen B."/>
            <person name="Zhu C."/>
        </authorList>
    </citation>
    <scope>NUCLEOTIDE SEQUENCE [LARGE SCALE GENOMIC DNA]</scope>
</reference>